<dbReference type="PANTHER" id="PTHR38761">
    <property type="entry name" value="GLUTAMATE--CYSTEINE LIGASE"/>
    <property type="match status" value="1"/>
</dbReference>
<dbReference type="PROSITE" id="PS50975">
    <property type="entry name" value="ATP_GRASP"/>
    <property type="match status" value="1"/>
</dbReference>
<dbReference type="RefSeq" id="WP_003776351.1">
    <property type="nucleotide sequence ID" value="NZ_JH992957.1"/>
</dbReference>
<comment type="subunit">
    <text evidence="13">Monomer.</text>
</comment>
<dbReference type="eggNOG" id="COG2918">
    <property type="taxonomic scope" value="Bacteria"/>
</dbReference>
<dbReference type="PANTHER" id="PTHR38761:SF1">
    <property type="entry name" value="GLUTAMATE--CYSTEINE LIGASE"/>
    <property type="match status" value="1"/>
</dbReference>
<dbReference type="HOGENOM" id="CLU_020728_1_0_9"/>
<keyword evidence="4 13" id="KW-0436">Ligase</keyword>
<dbReference type="InterPro" id="IPR040657">
    <property type="entry name" value="GshAB_ATP-grasp"/>
</dbReference>
<dbReference type="Proteomes" id="UP000009875">
    <property type="component" value="Unassembled WGS sequence"/>
</dbReference>
<keyword evidence="10" id="KW-0464">Manganese</keyword>
<dbReference type="GO" id="GO:0046872">
    <property type="term" value="F:metal ion binding"/>
    <property type="evidence" value="ECO:0007669"/>
    <property type="project" value="UniProtKB-KW"/>
</dbReference>
<comment type="caution">
    <text evidence="15">The sequence shown here is derived from an EMBL/GenBank/DDBJ whole genome shotgun (WGS) entry which is preliminary data.</text>
</comment>
<evidence type="ECO:0000259" key="14">
    <source>
        <dbReference type="PROSITE" id="PS50975"/>
    </source>
</evidence>
<accession>K9EA67</accession>
<dbReference type="InterPro" id="IPR006335">
    <property type="entry name" value="Glut_biosynth"/>
</dbReference>
<dbReference type="GO" id="GO:0004363">
    <property type="term" value="F:glutathione synthase activity"/>
    <property type="evidence" value="ECO:0007669"/>
    <property type="project" value="UniProtKB-UniRule"/>
</dbReference>
<keyword evidence="5 13" id="KW-0317">Glutathione biosynthesis</keyword>
<dbReference type="Pfam" id="PF18419">
    <property type="entry name" value="ATP-grasp_6"/>
    <property type="match status" value="1"/>
</dbReference>
<comment type="pathway">
    <text evidence="13">Sulfur metabolism; glutathione biosynthesis; glutathione from L-cysteine and L-glutamate: step 2/2.</text>
</comment>
<evidence type="ECO:0000256" key="3">
    <source>
        <dbReference type="ARBA" id="ARBA00005006"/>
    </source>
</evidence>
<evidence type="ECO:0000256" key="7">
    <source>
        <dbReference type="ARBA" id="ARBA00022741"/>
    </source>
</evidence>
<dbReference type="HAMAP" id="MF_00782">
    <property type="entry name" value="Glut_biosynth"/>
    <property type="match status" value="1"/>
</dbReference>
<dbReference type="eggNOG" id="COG1181">
    <property type="taxonomic scope" value="Bacteria"/>
</dbReference>
<keyword evidence="7 13" id="KW-0547">Nucleotide-binding</keyword>
<gene>
    <name evidence="13" type="primary">gshAB</name>
    <name evidence="13" type="synonym">gshF</name>
    <name evidence="15" type="ORF">HMPREF9698_00156</name>
</gene>
<comment type="pathway">
    <text evidence="3 13">Sulfur metabolism; glutathione biosynthesis; glutathione from L-cysteine and L-glutamate: step 1/2.</text>
</comment>
<evidence type="ECO:0000256" key="4">
    <source>
        <dbReference type="ARBA" id="ARBA00022598"/>
    </source>
</evidence>
<comment type="cofactor">
    <cofactor evidence="1">
        <name>Mn(2+)</name>
        <dbReference type="ChEBI" id="CHEBI:29035"/>
    </cofactor>
</comment>
<keyword evidence="6" id="KW-0479">Metal-binding</keyword>
<dbReference type="InterPro" id="IPR014746">
    <property type="entry name" value="Gln_synth/guanido_kin_cat_dom"/>
</dbReference>
<dbReference type="NCBIfam" id="TIGR01435">
    <property type="entry name" value="glu_cys_lig_rel"/>
    <property type="match status" value="1"/>
</dbReference>
<evidence type="ECO:0000256" key="6">
    <source>
        <dbReference type="ARBA" id="ARBA00022723"/>
    </source>
</evidence>
<evidence type="ECO:0000313" key="16">
    <source>
        <dbReference type="Proteomes" id="UP000009875"/>
    </source>
</evidence>
<evidence type="ECO:0000313" key="15">
    <source>
        <dbReference type="EMBL" id="EKU94124.1"/>
    </source>
</evidence>
<keyword evidence="8 13" id="KW-0067">ATP-binding</keyword>
<dbReference type="SUPFAM" id="SSF56059">
    <property type="entry name" value="Glutathione synthetase ATP-binding domain-like"/>
    <property type="match status" value="1"/>
</dbReference>
<dbReference type="GO" id="GO:0005829">
    <property type="term" value="C:cytosol"/>
    <property type="evidence" value="ECO:0007669"/>
    <property type="project" value="TreeGrafter"/>
</dbReference>
<protein>
    <recommendedName>
        <fullName evidence="13">Glutathione biosynthesis bifunctional protein GshAB</fullName>
    </recommendedName>
    <alternativeName>
        <fullName evidence="13">Gamma-GCS-GS</fullName>
        <shortName evidence="13">GCS-GS</shortName>
    </alternativeName>
    <domain>
        <recommendedName>
            <fullName evidence="13">Glutamate--cysteine ligase</fullName>
            <ecNumber evidence="13">6.3.2.2</ecNumber>
        </recommendedName>
        <alternativeName>
            <fullName evidence="13">Gamma-ECS</fullName>
            <shortName evidence="13">GCS</shortName>
        </alternativeName>
        <alternativeName>
            <fullName evidence="13">Gamma-glutamylcysteine synthetase</fullName>
        </alternativeName>
    </domain>
    <domain>
        <recommendedName>
            <fullName evidence="13">Glutathione synthetase</fullName>
            <ecNumber evidence="13">6.3.2.3</ecNumber>
        </recommendedName>
        <alternativeName>
            <fullName evidence="13">GSH synthetase</fullName>
            <shortName evidence="13">GS</shortName>
            <shortName evidence="13">GSH-S</shortName>
            <shortName evidence="13">GSHase</shortName>
        </alternativeName>
        <alternativeName>
            <fullName evidence="13">Glutathione synthase</fullName>
        </alternativeName>
    </domain>
</protein>
<dbReference type="EMBL" id="AGXA01000004">
    <property type="protein sequence ID" value="EKU94124.1"/>
    <property type="molecule type" value="Genomic_DNA"/>
</dbReference>
<dbReference type="Gene3D" id="3.30.470.20">
    <property type="entry name" value="ATP-grasp fold, B domain"/>
    <property type="match status" value="2"/>
</dbReference>
<reference evidence="15 16" key="1">
    <citation type="submission" date="2012-09" db="EMBL/GenBank/DDBJ databases">
        <title>The Genome Sequence of Alloiococcus otitis ATCC 51267.</title>
        <authorList>
            <consortium name="The Broad Institute Genome Sequencing Platform"/>
            <person name="Earl A."/>
            <person name="Ward D."/>
            <person name="Feldgarden M."/>
            <person name="Gevers D."/>
            <person name="Huys G."/>
            <person name="Walker B."/>
            <person name="Young S.K."/>
            <person name="Zeng Q."/>
            <person name="Gargeya S."/>
            <person name="Fitzgerald M."/>
            <person name="Haas B."/>
            <person name="Abouelleil A."/>
            <person name="Alvarado L."/>
            <person name="Arachchi H.M."/>
            <person name="Berlin A.M."/>
            <person name="Chapman S.B."/>
            <person name="Goldberg J."/>
            <person name="Griggs A."/>
            <person name="Gujja S."/>
            <person name="Hansen M."/>
            <person name="Howarth C."/>
            <person name="Imamovic A."/>
            <person name="Larimer J."/>
            <person name="McCowen C."/>
            <person name="Montmayeur A."/>
            <person name="Murphy C."/>
            <person name="Neiman D."/>
            <person name="Pearson M."/>
            <person name="Priest M."/>
            <person name="Roberts A."/>
            <person name="Saif S."/>
            <person name="Shea T."/>
            <person name="Sisk P."/>
            <person name="Sykes S."/>
            <person name="Wortman J."/>
            <person name="Nusbaum C."/>
            <person name="Birren B."/>
        </authorList>
    </citation>
    <scope>NUCLEOTIDE SEQUENCE [LARGE SCALE GENOMIC DNA]</scope>
    <source>
        <strain evidence="15 16">ATCC 51267</strain>
    </source>
</reference>
<dbReference type="GO" id="GO:0004357">
    <property type="term" value="F:glutamate-cysteine ligase activity"/>
    <property type="evidence" value="ECO:0007669"/>
    <property type="project" value="UniProtKB-UniRule"/>
</dbReference>
<dbReference type="NCBIfam" id="NF002688">
    <property type="entry name" value="PRK02471.1"/>
    <property type="match status" value="1"/>
</dbReference>
<comment type="catalytic activity">
    <reaction evidence="13">
        <text>gamma-L-glutamyl-L-cysteine + glycine + ATP = glutathione + ADP + phosphate + H(+)</text>
        <dbReference type="Rhea" id="RHEA:13557"/>
        <dbReference type="ChEBI" id="CHEBI:15378"/>
        <dbReference type="ChEBI" id="CHEBI:30616"/>
        <dbReference type="ChEBI" id="CHEBI:43474"/>
        <dbReference type="ChEBI" id="CHEBI:57305"/>
        <dbReference type="ChEBI" id="CHEBI:57925"/>
        <dbReference type="ChEBI" id="CHEBI:58173"/>
        <dbReference type="ChEBI" id="CHEBI:456216"/>
        <dbReference type="EC" id="6.3.2.3"/>
    </reaction>
</comment>
<dbReference type="InterPro" id="IPR013815">
    <property type="entry name" value="ATP_grasp_subdomain_1"/>
</dbReference>
<dbReference type="Pfam" id="PF04262">
    <property type="entry name" value="Glu_cys_ligase"/>
    <property type="match status" value="1"/>
</dbReference>
<evidence type="ECO:0000256" key="10">
    <source>
        <dbReference type="ARBA" id="ARBA00023211"/>
    </source>
</evidence>
<comment type="cofactor">
    <cofactor evidence="2">
        <name>Mg(2+)</name>
        <dbReference type="ChEBI" id="CHEBI:18420"/>
    </cofactor>
</comment>
<sequence length="765" mass="87371">MNFSQMIKDQDLFTAFKGLGLGIERECLRTAKDSQLAQTMAPKALGKRADHPYLITDFGEAQPEIITPPASSINETVQWLQALHDVYLRSLEHDEYLWPFSMPNVLPQDDEIDIIQVPEQFELDYRNFLADQYGKKLQMISGIHFNFSFSQDFLDRLYQAYSGPDTFKDFRDELYLKLTRNFLRYHWLITYLFGAAPYADGSFYESTTHPKEPPASYMRSLRNSSYGYHNFTNVQVPLTSVEDYAHKIQDLVRDQVIIEEREFYGDARLKNSQGSSQTLLDEGIEYVELRCIDIDPYAEFGISQDELEFIHLFLMAMVWIDEDADEEAVAKGNDLNSNIATLHPHEEIPAEAKEEGFRILDAMTYLVKHADLPASYLNQVDQAKAALKDPKLTLASQIIKDLKEKDYLDMGRDIGQANLAKAWDKPFLLRGFHQMEMSSQLLLFDAIQRGIEARVLDEDDQFLELNYKGHVEYVRNGNQTSKDNYISHWIMANKTVTKLILAELGYQVPSGKEYSSLDLAIADYPAYKNKALVVKPKSTNYGIGISIFKKPFSQEAYEKALAIAFKEDSSVLVEDYIEGTEYRFFVIDGKTRSVLLRKPANVLGDGKHTIKELIQAKNDDKLRGDNHRAPLTNIKMTELEALMLDQQGYDFDSVPKEGEEVYLRENSNISTGGDSLEVSDQVDPSYKAVAEAMAQDLEVKVSGIDLIIPDIHQATTPDQPGYTMIEMNFNPAMNMHAYVYEGLGRRLTQDVLNMLYPELPKRPNH</sequence>
<dbReference type="UniPathway" id="UPA00142">
    <property type="reaction ID" value="UER00209"/>
</dbReference>
<dbReference type="EC" id="6.3.2.2" evidence="13"/>
<evidence type="ECO:0000256" key="9">
    <source>
        <dbReference type="ARBA" id="ARBA00022842"/>
    </source>
</evidence>
<feature type="domain" description="ATP-grasp" evidence="14">
    <location>
        <begin position="498"/>
        <end position="756"/>
    </location>
</feature>
<comment type="similarity">
    <text evidence="13">In the N-terminal section; belongs to the glutamate--cysteine ligase type 1 family. Type 2 subfamily.</text>
</comment>
<proteinExistence type="inferred from homology"/>
<dbReference type="GO" id="GO:0005524">
    <property type="term" value="F:ATP binding"/>
    <property type="evidence" value="ECO:0007669"/>
    <property type="project" value="UniProtKB-UniRule"/>
</dbReference>
<dbReference type="Gene3D" id="3.30.590.20">
    <property type="match status" value="1"/>
</dbReference>
<feature type="region of interest" description="Glutamate--cysteine ligase" evidence="13">
    <location>
        <begin position="1"/>
        <end position="340"/>
    </location>
</feature>
<dbReference type="EC" id="6.3.2.3" evidence="13"/>
<organism evidence="15 16">
    <name type="scientific">Alloiococcus otitis ATCC 51267</name>
    <dbReference type="NCBI Taxonomy" id="883081"/>
    <lineage>
        <taxon>Bacteria</taxon>
        <taxon>Bacillati</taxon>
        <taxon>Bacillota</taxon>
        <taxon>Bacilli</taxon>
        <taxon>Lactobacillales</taxon>
        <taxon>Carnobacteriaceae</taxon>
        <taxon>Alloiococcus</taxon>
    </lineage>
</organism>
<evidence type="ECO:0000256" key="1">
    <source>
        <dbReference type="ARBA" id="ARBA00001936"/>
    </source>
</evidence>
<dbReference type="PATRIC" id="fig|883081.3.peg.158"/>
<evidence type="ECO:0000256" key="11">
    <source>
        <dbReference type="ARBA" id="ARBA00023268"/>
    </source>
</evidence>
<dbReference type="InterPro" id="IPR007370">
    <property type="entry name" value="Glu_cys_ligase"/>
</dbReference>
<dbReference type="InterPro" id="IPR011761">
    <property type="entry name" value="ATP-grasp"/>
</dbReference>
<comment type="function">
    <text evidence="13">Synthesizes glutathione from L-glutamate and L-cysteine via gamma-L-glutamyl-L-cysteine.</text>
</comment>
<dbReference type="SUPFAM" id="SSF55931">
    <property type="entry name" value="Glutamine synthetase/guanido kinase"/>
    <property type="match status" value="1"/>
</dbReference>
<dbReference type="AlphaFoldDB" id="K9EA67"/>
<evidence type="ECO:0000256" key="2">
    <source>
        <dbReference type="ARBA" id="ARBA00001946"/>
    </source>
</evidence>
<evidence type="ECO:0000256" key="13">
    <source>
        <dbReference type="HAMAP-Rule" id="MF_00782"/>
    </source>
</evidence>
<dbReference type="STRING" id="883081.HMPREF9698_00156"/>
<keyword evidence="16" id="KW-1185">Reference proteome</keyword>
<dbReference type="Gene3D" id="3.30.1490.20">
    <property type="entry name" value="ATP-grasp fold, A domain"/>
    <property type="match status" value="1"/>
</dbReference>
<name>K9EA67_9LACT</name>
<keyword evidence="11 13" id="KW-0511">Multifunctional enzyme</keyword>
<keyword evidence="9" id="KW-0460">Magnesium</keyword>
<evidence type="ECO:0000256" key="8">
    <source>
        <dbReference type="ARBA" id="ARBA00022840"/>
    </source>
</evidence>
<dbReference type="InterPro" id="IPR006334">
    <property type="entry name" value="Glut_cys_ligase"/>
</dbReference>
<evidence type="ECO:0000256" key="12">
    <source>
        <dbReference type="ARBA" id="ARBA00048819"/>
    </source>
</evidence>
<comment type="catalytic activity">
    <reaction evidence="12 13">
        <text>L-cysteine + L-glutamate + ATP = gamma-L-glutamyl-L-cysteine + ADP + phosphate + H(+)</text>
        <dbReference type="Rhea" id="RHEA:13285"/>
        <dbReference type="ChEBI" id="CHEBI:15378"/>
        <dbReference type="ChEBI" id="CHEBI:29985"/>
        <dbReference type="ChEBI" id="CHEBI:30616"/>
        <dbReference type="ChEBI" id="CHEBI:35235"/>
        <dbReference type="ChEBI" id="CHEBI:43474"/>
        <dbReference type="ChEBI" id="CHEBI:58173"/>
        <dbReference type="ChEBI" id="CHEBI:456216"/>
        <dbReference type="EC" id="6.3.2.2"/>
    </reaction>
</comment>
<evidence type="ECO:0000256" key="5">
    <source>
        <dbReference type="ARBA" id="ARBA00022684"/>
    </source>
</evidence>